<keyword evidence="5 8" id="KW-0812">Transmembrane</keyword>
<evidence type="ECO:0000256" key="6">
    <source>
        <dbReference type="ARBA" id="ARBA00022989"/>
    </source>
</evidence>
<feature type="domain" description="Sugar phosphate transporter" evidence="9">
    <location>
        <begin position="2"/>
        <end position="194"/>
    </location>
</feature>
<reference evidence="10 11" key="1">
    <citation type="submission" date="2020-03" db="EMBL/GenBank/DDBJ databases">
        <title>Draft Genome Sequence of Cudoniella acicularis.</title>
        <authorList>
            <person name="Buettner E."/>
            <person name="Kellner H."/>
        </authorList>
    </citation>
    <scope>NUCLEOTIDE SEQUENCE [LARGE SCALE GENOMIC DNA]</scope>
    <source>
        <strain evidence="10 11">DSM 108380</strain>
    </source>
</reference>
<dbReference type="InterPro" id="IPR050186">
    <property type="entry name" value="TPT_transporter"/>
</dbReference>
<comment type="subunit">
    <text evidence="4">Homooligomer.</text>
</comment>
<dbReference type="GO" id="GO:0005789">
    <property type="term" value="C:endoplasmic reticulum membrane"/>
    <property type="evidence" value="ECO:0007669"/>
    <property type="project" value="UniProtKB-SubCell"/>
</dbReference>
<dbReference type="Pfam" id="PF03151">
    <property type="entry name" value="TPT"/>
    <property type="match status" value="1"/>
</dbReference>
<feature type="transmembrane region" description="Helical" evidence="8">
    <location>
        <begin position="44"/>
        <end position="63"/>
    </location>
</feature>
<feature type="transmembrane region" description="Helical" evidence="8">
    <location>
        <begin position="146"/>
        <end position="165"/>
    </location>
</feature>
<proteinExistence type="inferred from homology"/>
<evidence type="ECO:0000259" key="9">
    <source>
        <dbReference type="Pfam" id="PF03151"/>
    </source>
</evidence>
<name>A0A8H4RL99_9HELO</name>
<evidence type="ECO:0000256" key="8">
    <source>
        <dbReference type="SAM" id="Phobius"/>
    </source>
</evidence>
<feature type="transmembrane region" description="Helical" evidence="8">
    <location>
        <begin position="83"/>
        <end position="101"/>
    </location>
</feature>
<evidence type="ECO:0000256" key="4">
    <source>
        <dbReference type="ARBA" id="ARBA00011182"/>
    </source>
</evidence>
<evidence type="ECO:0000256" key="5">
    <source>
        <dbReference type="ARBA" id="ARBA00022692"/>
    </source>
</evidence>
<evidence type="ECO:0000256" key="3">
    <source>
        <dbReference type="ARBA" id="ARBA00010425"/>
    </source>
</evidence>
<comment type="subcellular location">
    <subcellularLocation>
        <location evidence="2">Endoplasmic reticulum membrane</location>
        <topology evidence="2">Multi-pass membrane protein</topology>
    </subcellularLocation>
</comment>
<evidence type="ECO:0000313" key="11">
    <source>
        <dbReference type="Proteomes" id="UP000566819"/>
    </source>
</evidence>
<evidence type="ECO:0000256" key="1">
    <source>
        <dbReference type="ARBA" id="ARBA00003420"/>
    </source>
</evidence>
<comment type="similarity">
    <text evidence="3">Belongs to the TPT transporter family. SLC35D subfamily.</text>
</comment>
<organism evidence="10 11">
    <name type="scientific">Cudoniella acicularis</name>
    <dbReference type="NCBI Taxonomy" id="354080"/>
    <lineage>
        <taxon>Eukaryota</taxon>
        <taxon>Fungi</taxon>
        <taxon>Dikarya</taxon>
        <taxon>Ascomycota</taxon>
        <taxon>Pezizomycotina</taxon>
        <taxon>Leotiomycetes</taxon>
        <taxon>Helotiales</taxon>
        <taxon>Tricladiaceae</taxon>
        <taxon>Cudoniella</taxon>
    </lineage>
</organism>
<comment type="caution">
    <text evidence="10">The sequence shown here is derived from an EMBL/GenBank/DDBJ whole genome shotgun (WGS) entry which is preliminary data.</text>
</comment>
<dbReference type="EMBL" id="JAAMPI010000454">
    <property type="protein sequence ID" value="KAF4631336.1"/>
    <property type="molecule type" value="Genomic_DNA"/>
</dbReference>
<keyword evidence="7 8" id="KW-0472">Membrane</keyword>
<sequence>MRSTTPIFTILIYRIRFNRSYSTKVYISLIPIVLGVGLATYGDYYFTVIGFILTLLGVVLAAVKTVVTNRIMTGPLALSPLEILFRMSPLAFIQALTYSHLTGELSSFCDCLTSSFFRESLIITTSSTAVLSIIPHLPLPSYQLTLALLGNGLLAFVLNISSFATNKNAGALTITVCGNVKQCLTILLGIVIFGVKGHEAWKSFKSGLKTRTLDPRLLDFYPILHIGSN</sequence>
<protein>
    <recommendedName>
        <fullName evidence="9">Sugar phosphate transporter domain-containing protein</fullName>
    </recommendedName>
</protein>
<evidence type="ECO:0000313" key="10">
    <source>
        <dbReference type="EMBL" id="KAF4631336.1"/>
    </source>
</evidence>
<comment type="function">
    <text evidence="1">Involved in the import of GDP-mannose from the cytoplasm into the Golgi lumen.</text>
</comment>
<dbReference type="PANTHER" id="PTHR11132">
    <property type="entry name" value="SOLUTE CARRIER FAMILY 35"/>
    <property type="match status" value="1"/>
</dbReference>
<feature type="transmembrane region" description="Helical" evidence="8">
    <location>
        <begin position="21"/>
        <end position="38"/>
    </location>
</feature>
<evidence type="ECO:0000256" key="7">
    <source>
        <dbReference type="ARBA" id="ARBA00023136"/>
    </source>
</evidence>
<dbReference type="InterPro" id="IPR004853">
    <property type="entry name" value="Sugar_P_trans_dom"/>
</dbReference>
<dbReference type="Proteomes" id="UP000566819">
    <property type="component" value="Unassembled WGS sequence"/>
</dbReference>
<keyword evidence="11" id="KW-1185">Reference proteome</keyword>
<keyword evidence="6 8" id="KW-1133">Transmembrane helix</keyword>
<gene>
    <name evidence="10" type="ORF">G7Y89_g6793</name>
</gene>
<dbReference type="OrthoDB" id="10261634at2759"/>
<dbReference type="AlphaFoldDB" id="A0A8H4RL99"/>
<evidence type="ECO:0000256" key="2">
    <source>
        <dbReference type="ARBA" id="ARBA00004477"/>
    </source>
</evidence>
<feature type="transmembrane region" description="Helical" evidence="8">
    <location>
        <begin position="171"/>
        <end position="195"/>
    </location>
</feature>
<accession>A0A8H4RL99</accession>